<evidence type="ECO:0000313" key="2">
    <source>
        <dbReference type="EMBL" id="MEE2032108.1"/>
    </source>
</evidence>
<organism evidence="2 3">
    <name type="scientific">Rhodococcus chondri</name>
    <dbReference type="NCBI Taxonomy" id="3065941"/>
    <lineage>
        <taxon>Bacteria</taxon>
        <taxon>Bacillati</taxon>
        <taxon>Actinomycetota</taxon>
        <taxon>Actinomycetes</taxon>
        <taxon>Mycobacteriales</taxon>
        <taxon>Nocardiaceae</taxon>
        <taxon>Rhodococcus</taxon>
    </lineage>
</organism>
<reference evidence="2 3" key="1">
    <citation type="submission" date="2023-08" db="EMBL/GenBank/DDBJ databases">
        <authorList>
            <person name="Girao M."/>
            <person name="Carvalho M.F."/>
        </authorList>
    </citation>
    <scope>NUCLEOTIDE SEQUENCE [LARGE SCALE GENOMIC DNA]</scope>
    <source>
        <strain evidence="2 3">CC-R104</strain>
    </source>
</reference>
<feature type="non-terminal residue" evidence="2">
    <location>
        <position position="1"/>
    </location>
</feature>
<gene>
    <name evidence="2" type="ORF">Q8814_08280</name>
</gene>
<comment type="caution">
    <text evidence="2">The sequence shown here is derived from an EMBL/GenBank/DDBJ whole genome shotgun (WGS) entry which is preliminary data.</text>
</comment>
<dbReference type="InterPro" id="IPR000835">
    <property type="entry name" value="HTH_MarR-typ"/>
</dbReference>
<keyword evidence="3" id="KW-1185">Reference proteome</keyword>
<evidence type="ECO:0000259" key="1">
    <source>
        <dbReference type="PROSITE" id="PS50995"/>
    </source>
</evidence>
<dbReference type="Gene3D" id="1.10.10.10">
    <property type="entry name" value="Winged helix-like DNA-binding domain superfamily/Winged helix DNA-binding domain"/>
    <property type="match status" value="1"/>
</dbReference>
<evidence type="ECO:0000313" key="3">
    <source>
        <dbReference type="Proteomes" id="UP001331936"/>
    </source>
</evidence>
<dbReference type="EMBL" id="JAUZMZ010000032">
    <property type="protein sequence ID" value="MEE2032108.1"/>
    <property type="molecule type" value="Genomic_DNA"/>
</dbReference>
<dbReference type="PROSITE" id="PS50995">
    <property type="entry name" value="HTH_MARR_2"/>
    <property type="match status" value="1"/>
</dbReference>
<sequence>RDVAATIDTLADRRFVERTPDPRDRRRNIVHITRRGRQRLTDLDGVLTAVQDEAFAPLDADEREQLAALLGKLVDYHTHRERTM</sequence>
<dbReference type="Proteomes" id="UP001331936">
    <property type="component" value="Unassembled WGS sequence"/>
</dbReference>
<dbReference type="InterPro" id="IPR036390">
    <property type="entry name" value="WH_DNA-bd_sf"/>
</dbReference>
<dbReference type="PRINTS" id="PR00598">
    <property type="entry name" value="HTHMARR"/>
</dbReference>
<dbReference type="InterPro" id="IPR036388">
    <property type="entry name" value="WH-like_DNA-bd_sf"/>
</dbReference>
<dbReference type="SUPFAM" id="SSF46785">
    <property type="entry name" value="Winged helix' DNA-binding domain"/>
    <property type="match status" value="1"/>
</dbReference>
<accession>A0ABU7JQ01</accession>
<name>A0ABU7JQ01_9NOCA</name>
<protein>
    <submittedName>
        <fullName evidence="2">MarR family transcriptional regulator</fullName>
    </submittedName>
</protein>
<dbReference type="PANTHER" id="PTHR33164:SF95">
    <property type="entry name" value="TRANSCRIPTIONAL REGULATOR"/>
    <property type="match status" value="1"/>
</dbReference>
<proteinExistence type="predicted"/>
<feature type="domain" description="HTH marR-type" evidence="1">
    <location>
        <begin position="1"/>
        <end position="75"/>
    </location>
</feature>
<dbReference type="InterPro" id="IPR039422">
    <property type="entry name" value="MarR/SlyA-like"/>
</dbReference>
<dbReference type="PANTHER" id="PTHR33164">
    <property type="entry name" value="TRANSCRIPTIONAL REGULATOR, MARR FAMILY"/>
    <property type="match status" value="1"/>
</dbReference>